<keyword evidence="3" id="KW-1003">Cell membrane</keyword>
<dbReference type="PANTHER" id="PTHR23513">
    <property type="entry name" value="INTEGRAL MEMBRANE EFFLUX PROTEIN-RELATED"/>
    <property type="match status" value="1"/>
</dbReference>
<proteinExistence type="predicted"/>
<evidence type="ECO:0000256" key="5">
    <source>
        <dbReference type="ARBA" id="ARBA00022989"/>
    </source>
</evidence>
<dbReference type="InterPro" id="IPR020846">
    <property type="entry name" value="MFS_dom"/>
</dbReference>
<dbReference type="PANTHER" id="PTHR23513:SF11">
    <property type="entry name" value="STAPHYLOFERRIN A TRANSPORTER"/>
    <property type="match status" value="1"/>
</dbReference>
<feature type="transmembrane region" description="Helical" evidence="7">
    <location>
        <begin position="287"/>
        <end position="306"/>
    </location>
</feature>
<evidence type="ECO:0000256" key="3">
    <source>
        <dbReference type="ARBA" id="ARBA00022475"/>
    </source>
</evidence>
<dbReference type="InterPro" id="IPR036259">
    <property type="entry name" value="MFS_trans_sf"/>
</dbReference>
<dbReference type="AlphaFoldDB" id="A0A1J5PH40"/>
<feature type="transmembrane region" description="Helical" evidence="7">
    <location>
        <begin position="194"/>
        <end position="217"/>
    </location>
</feature>
<evidence type="ECO:0000256" key="7">
    <source>
        <dbReference type="SAM" id="Phobius"/>
    </source>
</evidence>
<organism evidence="9">
    <name type="scientific">mine drainage metagenome</name>
    <dbReference type="NCBI Taxonomy" id="410659"/>
    <lineage>
        <taxon>unclassified sequences</taxon>
        <taxon>metagenomes</taxon>
        <taxon>ecological metagenomes</taxon>
    </lineage>
</organism>
<feature type="domain" description="Major facilitator superfamily (MFS) profile" evidence="8">
    <location>
        <begin position="187"/>
        <end position="394"/>
    </location>
</feature>
<dbReference type="GO" id="GO:0022857">
    <property type="term" value="F:transmembrane transporter activity"/>
    <property type="evidence" value="ECO:0007669"/>
    <property type="project" value="InterPro"/>
</dbReference>
<evidence type="ECO:0000256" key="2">
    <source>
        <dbReference type="ARBA" id="ARBA00022448"/>
    </source>
</evidence>
<feature type="transmembrane region" description="Helical" evidence="7">
    <location>
        <begin position="349"/>
        <end position="368"/>
    </location>
</feature>
<keyword evidence="4 7" id="KW-0812">Transmembrane</keyword>
<evidence type="ECO:0000256" key="6">
    <source>
        <dbReference type="ARBA" id="ARBA00023136"/>
    </source>
</evidence>
<dbReference type="PROSITE" id="PS50850">
    <property type="entry name" value="MFS"/>
    <property type="match status" value="1"/>
</dbReference>
<evidence type="ECO:0000313" key="9">
    <source>
        <dbReference type="EMBL" id="OIQ70913.1"/>
    </source>
</evidence>
<evidence type="ECO:0000256" key="1">
    <source>
        <dbReference type="ARBA" id="ARBA00004651"/>
    </source>
</evidence>
<dbReference type="EMBL" id="MLJW01003967">
    <property type="protein sequence ID" value="OIQ70913.1"/>
    <property type="molecule type" value="Genomic_DNA"/>
</dbReference>
<evidence type="ECO:0000256" key="4">
    <source>
        <dbReference type="ARBA" id="ARBA00022692"/>
    </source>
</evidence>
<feature type="transmembrane region" description="Helical" evidence="7">
    <location>
        <begin position="258"/>
        <end position="281"/>
    </location>
</feature>
<dbReference type="SUPFAM" id="SSF103473">
    <property type="entry name" value="MFS general substrate transporter"/>
    <property type="match status" value="1"/>
</dbReference>
<gene>
    <name evidence="9" type="ORF">GALL_474720</name>
</gene>
<keyword evidence="5 7" id="KW-1133">Transmembrane helix</keyword>
<feature type="transmembrane region" description="Helical" evidence="7">
    <location>
        <begin position="145"/>
        <end position="166"/>
    </location>
</feature>
<name>A0A1J5PH40_9ZZZZ</name>
<comment type="caution">
    <text evidence="9">The sequence shown here is derived from an EMBL/GenBank/DDBJ whole genome shotgun (WGS) entry which is preliminary data.</text>
</comment>
<dbReference type="Gene3D" id="1.20.1250.20">
    <property type="entry name" value="MFS general substrate transporter like domains"/>
    <property type="match status" value="1"/>
</dbReference>
<dbReference type="Pfam" id="PF05977">
    <property type="entry name" value="MFS_3"/>
    <property type="match status" value="1"/>
</dbReference>
<dbReference type="InterPro" id="IPR010290">
    <property type="entry name" value="TM_effector"/>
</dbReference>
<dbReference type="GO" id="GO:0005886">
    <property type="term" value="C:plasma membrane"/>
    <property type="evidence" value="ECO:0007669"/>
    <property type="project" value="UniProtKB-SubCell"/>
</dbReference>
<sequence length="394" mass="41116">MVGDELAIFALLLREKHDGGGALSIAVILAAGHLPLILLSPWAGTIADRVPVRRLAPFVNVLQAVFALLLTINGPLYLSLGLIALIGAGQAFTAPAWSATVPEIVGIDALPRAMSLMQALYALAGIVGPGIAGLMVGRLGYVTPMIANSATFVVLAIVPAFLTLPFHARERGPRQSGEVWAGLQIVRTEPVIRAVMILGFSLNVAVGAFNVAELFFALDNLHATTFVFGLVASTFAAGSLVAAVVNERRDISQAQLPMNIIMGSLMGGCGVFLTALSWHWILLLPTAALTGVGFSTLNSYAVALILQRSPEASRGRVMSAVQGLSSVGQITSLALGGIVVSVIDPRIAILLSGSGALLVLALLSKGLIGSSTRNQIQSFVQPEINTDFPLTEME</sequence>
<feature type="transmembrane region" description="Helical" evidence="7">
    <location>
        <begin position="20"/>
        <end position="43"/>
    </location>
</feature>
<feature type="transmembrane region" description="Helical" evidence="7">
    <location>
        <begin position="223"/>
        <end position="246"/>
    </location>
</feature>
<feature type="transmembrane region" description="Helical" evidence="7">
    <location>
        <begin position="318"/>
        <end position="343"/>
    </location>
</feature>
<feature type="transmembrane region" description="Helical" evidence="7">
    <location>
        <begin position="55"/>
        <end position="72"/>
    </location>
</feature>
<protein>
    <submittedName>
        <fullName evidence="9">Enterobactin exporter EntS</fullName>
    </submittedName>
</protein>
<comment type="subcellular location">
    <subcellularLocation>
        <location evidence="1">Cell membrane</location>
        <topology evidence="1">Multi-pass membrane protein</topology>
    </subcellularLocation>
</comment>
<dbReference type="CDD" id="cd06173">
    <property type="entry name" value="MFS_MefA_like"/>
    <property type="match status" value="1"/>
</dbReference>
<feature type="transmembrane region" description="Helical" evidence="7">
    <location>
        <begin position="78"/>
        <end position="98"/>
    </location>
</feature>
<accession>A0A1J5PH40</accession>
<keyword evidence="6 7" id="KW-0472">Membrane</keyword>
<evidence type="ECO:0000259" key="8">
    <source>
        <dbReference type="PROSITE" id="PS50850"/>
    </source>
</evidence>
<feature type="transmembrane region" description="Helical" evidence="7">
    <location>
        <begin position="119"/>
        <end position="139"/>
    </location>
</feature>
<keyword evidence="2" id="KW-0813">Transport</keyword>
<reference evidence="9" key="1">
    <citation type="submission" date="2016-10" db="EMBL/GenBank/DDBJ databases">
        <title>Sequence of Gallionella enrichment culture.</title>
        <authorList>
            <person name="Poehlein A."/>
            <person name="Muehling M."/>
            <person name="Daniel R."/>
        </authorList>
    </citation>
    <scope>NUCLEOTIDE SEQUENCE</scope>
</reference>